<dbReference type="GO" id="GO:0008270">
    <property type="term" value="F:zinc ion binding"/>
    <property type="evidence" value="ECO:0007669"/>
    <property type="project" value="UniProtKB-KW"/>
</dbReference>
<name>A0A371F0M5_MUCPR</name>
<evidence type="ECO:0000256" key="1">
    <source>
        <dbReference type="PROSITE-ProRule" id="PRU00047"/>
    </source>
</evidence>
<evidence type="ECO:0000259" key="2">
    <source>
        <dbReference type="PROSITE" id="PS50158"/>
    </source>
</evidence>
<dbReference type="EMBL" id="QJKJ01011224">
    <property type="protein sequence ID" value="RDX71743.1"/>
    <property type="molecule type" value="Genomic_DNA"/>
</dbReference>
<keyword evidence="1" id="KW-0862">Zinc</keyword>
<dbReference type="OrthoDB" id="1418838at2759"/>
<accession>A0A371F0M5</accession>
<reference evidence="3" key="1">
    <citation type="submission" date="2018-05" db="EMBL/GenBank/DDBJ databases">
        <title>Draft genome of Mucuna pruriens seed.</title>
        <authorList>
            <person name="Nnadi N.E."/>
            <person name="Vos R."/>
            <person name="Hasami M.H."/>
            <person name="Devisetty U.K."/>
            <person name="Aguiy J.C."/>
        </authorList>
    </citation>
    <scope>NUCLEOTIDE SEQUENCE [LARGE SCALE GENOMIC DNA]</scope>
    <source>
        <strain evidence="3">JCA_2017</strain>
    </source>
</reference>
<evidence type="ECO:0000313" key="3">
    <source>
        <dbReference type="EMBL" id="RDX71743.1"/>
    </source>
</evidence>
<feature type="non-terminal residue" evidence="3">
    <location>
        <position position="308"/>
    </location>
</feature>
<dbReference type="InterPro" id="IPR001878">
    <property type="entry name" value="Znf_CCHC"/>
</dbReference>
<dbReference type="SUPFAM" id="SSF57756">
    <property type="entry name" value="Retrovirus zinc finger-like domains"/>
    <property type="match status" value="1"/>
</dbReference>
<feature type="domain" description="CCHC-type" evidence="2">
    <location>
        <begin position="160"/>
        <end position="175"/>
    </location>
</feature>
<dbReference type="AlphaFoldDB" id="A0A371F0M5"/>
<dbReference type="Gene3D" id="4.10.60.10">
    <property type="entry name" value="Zinc finger, CCHC-type"/>
    <property type="match status" value="1"/>
</dbReference>
<dbReference type="Proteomes" id="UP000257109">
    <property type="component" value="Unassembled WGS sequence"/>
</dbReference>
<evidence type="ECO:0000313" key="4">
    <source>
        <dbReference type="Proteomes" id="UP000257109"/>
    </source>
</evidence>
<comment type="caution">
    <text evidence="3">The sequence shown here is derived from an EMBL/GenBank/DDBJ whole genome shotgun (WGS) entry which is preliminary data.</text>
</comment>
<dbReference type="PANTHER" id="PTHR47592:SF24">
    <property type="entry name" value="BNACNNG30200D PROTEIN"/>
    <property type="match status" value="1"/>
</dbReference>
<dbReference type="PANTHER" id="PTHR47592">
    <property type="entry name" value="PBF68 PROTEIN"/>
    <property type="match status" value="1"/>
</dbReference>
<dbReference type="PROSITE" id="PS50158">
    <property type="entry name" value="ZF_CCHC"/>
    <property type="match status" value="1"/>
</dbReference>
<dbReference type="Pfam" id="PF00098">
    <property type="entry name" value="zf-CCHC"/>
    <property type="match status" value="1"/>
</dbReference>
<gene>
    <name evidence="3" type="ORF">CR513_48862</name>
</gene>
<dbReference type="InterPro" id="IPR036875">
    <property type="entry name" value="Znf_CCHC_sf"/>
</dbReference>
<keyword evidence="4" id="KW-1185">Reference proteome</keyword>
<dbReference type="GO" id="GO:0003676">
    <property type="term" value="F:nucleic acid binding"/>
    <property type="evidence" value="ECO:0007669"/>
    <property type="project" value="InterPro"/>
</dbReference>
<organism evidence="3 4">
    <name type="scientific">Mucuna pruriens</name>
    <name type="common">Velvet bean</name>
    <name type="synonym">Dolichos pruriens</name>
    <dbReference type="NCBI Taxonomy" id="157652"/>
    <lineage>
        <taxon>Eukaryota</taxon>
        <taxon>Viridiplantae</taxon>
        <taxon>Streptophyta</taxon>
        <taxon>Embryophyta</taxon>
        <taxon>Tracheophyta</taxon>
        <taxon>Spermatophyta</taxon>
        <taxon>Magnoliopsida</taxon>
        <taxon>eudicotyledons</taxon>
        <taxon>Gunneridae</taxon>
        <taxon>Pentapetalae</taxon>
        <taxon>rosids</taxon>
        <taxon>fabids</taxon>
        <taxon>Fabales</taxon>
        <taxon>Fabaceae</taxon>
        <taxon>Papilionoideae</taxon>
        <taxon>50 kb inversion clade</taxon>
        <taxon>NPAAA clade</taxon>
        <taxon>indigoferoid/millettioid clade</taxon>
        <taxon>Phaseoleae</taxon>
        <taxon>Mucuna</taxon>
    </lineage>
</organism>
<keyword evidence="1" id="KW-0863">Zinc-finger</keyword>
<keyword evidence="1" id="KW-0479">Metal-binding</keyword>
<dbReference type="SMART" id="SM00343">
    <property type="entry name" value="ZnF_C2HC"/>
    <property type="match status" value="1"/>
</dbReference>
<proteinExistence type="predicted"/>
<protein>
    <recommendedName>
        <fullName evidence="2">CCHC-type domain-containing protein</fullName>
    </recommendedName>
</protein>
<sequence>MLNGTNFKVWKEAVEIVMGCMDLNLALRVEEPIPTMHNLQEVKIEKWERSNRMCLMIMKHSIPEAFWGSISKNFLVHLVLISLPAHFGQFKVSYNTQKDKWSLNELISHCVQEEERLQRDKTESAYFVSTSQNNKRKKIKGAAEGSSQRKKLKKKEEFTCYFCKKSGHMKKQCPNRPPSDDERFIFVGDGNKVAVEAIGTFRLQLKTGFCLDLFETFVVPSFRRNLVSISCLDRFGFTCSFGNNKVSLYQNSNVVGSGSLIDNLYMFYVVSSYKEILQIGSRGTKQKLIKNSAIIWHKRLGHISKQRI</sequence>